<evidence type="ECO:0008006" key="4">
    <source>
        <dbReference type="Google" id="ProtNLM"/>
    </source>
</evidence>
<feature type="transmembrane region" description="Helical" evidence="1">
    <location>
        <begin position="21"/>
        <end position="46"/>
    </location>
</feature>
<organism evidence="2 3">
    <name type="scientific">Devosia rhodophyticola</name>
    <dbReference type="NCBI Taxonomy" id="3026423"/>
    <lineage>
        <taxon>Bacteria</taxon>
        <taxon>Pseudomonadati</taxon>
        <taxon>Pseudomonadota</taxon>
        <taxon>Alphaproteobacteria</taxon>
        <taxon>Hyphomicrobiales</taxon>
        <taxon>Devosiaceae</taxon>
        <taxon>Devosia</taxon>
    </lineage>
</organism>
<evidence type="ECO:0000256" key="1">
    <source>
        <dbReference type="SAM" id="Phobius"/>
    </source>
</evidence>
<dbReference type="Proteomes" id="UP001222118">
    <property type="component" value="Chromosome"/>
</dbReference>
<sequence>MSASTATRRDLYRRLASRNRVVARLRLLVPVAGIIIFAIIVGQIFISSLSARFGIGQVKLSSDSITIEQPEYSGRLDDGSHYRVNATSARATVAHPEIIELSGAALTVNRASGTTMEINAPLAQLDTLNQLIIIKNNALVEDSDGTVARLVNSVFDWSAQTLNSNGPVSVDYPDGTTVVSKGLLYDAKTALWSFTGATVTLPSTPGAAPK</sequence>
<evidence type="ECO:0000313" key="2">
    <source>
        <dbReference type="EMBL" id="WDR07224.1"/>
    </source>
</evidence>
<proteinExistence type="predicted"/>
<reference evidence="2 3" key="1">
    <citation type="submission" date="2023-02" db="EMBL/GenBank/DDBJ databases">
        <title>Devosia chondri sp. nov., isolated from the phycosphere of marine algae.</title>
        <authorList>
            <person name="Kim J.M."/>
            <person name="Lee J.K."/>
            <person name="Choi B.J."/>
            <person name="Bayburt H."/>
            <person name="Jeon C.O."/>
        </authorList>
    </citation>
    <scope>NUCLEOTIDE SEQUENCE [LARGE SCALE GENOMIC DNA]</scope>
    <source>
        <strain evidence="2 3">G2-5</strain>
    </source>
</reference>
<protein>
    <recommendedName>
        <fullName evidence="4">LPS export ABC transporter periplasmic protein LptC</fullName>
    </recommendedName>
</protein>
<name>A0ABY7Z295_9HYPH</name>
<gene>
    <name evidence="2" type="ORF">PSQ90_07305</name>
</gene>
<keyword evidence="1" id="KW-0812">Transmembrane</keyword>
<dbReference type="EMBL" id="CP118247">
    <property type="protein sequence ID" value="WDR07224.1"/>
    <property type="molecule type" value="Genomic_DNA"/>
</dbReference>
<keyword evidence="1" id="KW-1133">Transmembrane helix</keyword>
<dbReference type="RefSeq" id="WP_282212737.1">
    <property type="nucleotide sequence ID" value="NZ_CP118247.1"/>
</dbReference>
<keyword evidence="1" id="KW-0472">Membrane</keyword>
<evidence type="ECO:0000313" key="3">
    <source>
        <dbReference type="Proteomes" id="UP001222118"/>
    </source>
</evidence>
<keyword evidence="3" id="KW-1185">Reference proteome</keyword>
<accession>A0ABY7Z295</accession>